<dbReference type="OMA" id="ANHNDGR"/>
<dbReference type="EnsemblPlants" id="AET7Gv20246600.1">
    <property type="protein sequence ID" value="AET7Gv20246600.1"/>
    <property type="gene ID" value="AET7Gv20246600"/>
</dbReference>
<evidence type="ECO:0000259" key="1">
    <source>
        <dbReference type="Pfam" id="PF07859"/>
    </source>
</evidence>
<name>A0A453QMT7_AEGTS</name>
<reference evidence="2" key="5">
    <citation type="journal article" date="2021" name="G3 (Bethesda)">
        <title>Aegilops tauschii genome assembly Aet v5.0 features greater sequence contiguity and improved annotation.</title>
        <authorList>
            <person name="Wang L."/>
            <person name="Zhu T."/>
            <person name="Rodriguez J.C."/>
            <person name="Deal K.R."/>
            <person name="Dubcovsky J."/>
            <person name="McGuire P.E."/>
            <person name="Lux T."/>
            <person name="Spannagl M."/>
            <person name="Mayer K.F.X."/>
            <person name="Baldrich P."/>
            <person name="Meyers B.C."/>
            <person name="Huo N."/>
            <person name="Gu Y.Q."/>
            <person name="Zhou H."/>
            <person name="Devos K.M."/>
            <person name="Bennetzen J.L."/>
            <person name="Unver T."/>
            <person name="Budak H."/>
            <person name="Gulick P.J."/>
            <person name="Galiba G."/>
            <person name="Kalapos B."/>
            <person name="Nelson D.R."/>
            <person name="Li P."/>
            <person name="You F.M."/>
            <person name="Luo M.C."/>
            <person name="Dvorak J."/>
        </authorList>
    </citation>
    <scope>NUCLEOTIDE SEQUENCE [LARGE SCALE GENOMIC DNA]</scope>
    <source>
        <strain evidence="2">cv. AL8/78</strain>
    </source>
</reference>
<accession>A0A453QMT7</accession>
<keyword evidence="3" id="KW-1185">Reference proteome</keyword>
<evidence type="ECO:0000313" key="2">
    <source>
        <dbReference type="EnsemblPlants" id="AET7Gv20246600.1"/>
    </source>
</evidence>
<dbReference type="OrthoDB" id="646493at2759"/>
<reference evidence="2" key="3">
    <citation type="journal article" date="2017" name="Nature">
        <title>Genome sequence of the progenitor of the wheat D genome Aegilops tauschii.</title>
        <authorList>
            <person name="Luo M.C."/>
            <person name="Gu Y.Q."/>
            <person name="Puiu D."/>
            <person name="Wang H."/>
            <person name="Twardziok S.O."/>
            <person name="Deal K.R."/>
            <person name="Huo N."/>
            <person name="Zhu T."/>
            <person name="Wang L."/>
            <person name="Wang Y."/>
            <person name="McGuire P.E."/>
            <person name="Liu S."/>
            <person name="Long H."/>
            <person name="Ramasamy R.K."/>
            <person name="Rodriguez J.C."/>
            <person name="Van S.L."/>
            <person name="Yuan L."/>
            <person name="Wang Z."/>
            <person name="Xia Z."/>
            <person name="Xiao L."/>
            <person name="Anderson O.D."/>
            <person name="Ouyang S."/>
            <person name="Liang Y."/>
            <person name="Zimin A.V."/>
            <person name="Pertea G."/>
            <person name="Qi P."/>
            <person name="Bennetzen J.L."/>
            <person name="Dai X."/>
            <person name="Dawson M.W."/>
            <person name="Muller H.G."/>
            <person name="Kugler K."/>
            <person name="Rivarola-Duarte L."/>
            <person name="Spannagl M."/>
            <person name="Mayer K.F.X."/>
            <person name="Lu F.H."/>
            <person name="Bevan M.W."/>
            <person name="Leroy P."/>
            <person name="Li P."/>
            <person name="You F.M."/>
            <person name="Sun Q."/>
            <person name="Liu Z."/>
            <person name="Lyons E."/>
            <person name="Wicker T."/>
            <person name="Salzberg S.L."/>
            <person name="Devos K.M."/>
            <person name="Dvorak J."/>
        </authorList>
    </citation>
    <scope>NUCLEOTIDE SEQUENCE [LARGE SCALE GENOMIC DNA]</scope>
    <source>
        <strain evidence="2">cv. AL8/78</strain>
    </source>
</reference>
<organism evidence="2 3">
    <name type="scientific">Aegilops tauschii subsp. strangulata</name>
    <name type="common">Goatgrass</name>
    <dbReference type="NCBI Taxonomy" id="200361"/>
    <lineage>
        <taxon>Eukaryota</taxon>
        <taxon>Viridiplantae</taxon>
        <taxon>Streptophyta</taxon>
        <taxon>Embryophyta</taxon>
        <taxon>Tracheophyta</taxon>
        <taxon>Spermatophyta</taxon>
        <taxon>Magnoliopsida</taxon>
        <taxon>Liliopsida</taxon>
        <taxon>Poales</taxon>
        <taxon>Poaceae</taxon>
        <taxon>BOP clade</taxon>
        <taxon>Pooideae</taxon>
        <taxon>Triticodae</taxon>
        <taxon>Triticeae</taxon>
        <taxon>Triticinae</taxon>
        <taxon>Aegilops</taxon>
    </lineage>
</organism>
<dbReference type="Proteomes" id="UP000015105">
    <property type="component" value="Chromosome 7D"/>
</dbReference>
<dbReference type="PANTHER" id="PTHR23024:SF398">
    <property type="entry name" value="OS07G0526600 PROTEIN"/>
    <property type="match status" value="1"/>
</dbReference>
<dbReference type="STRING" id="200361.A0A453QMT7"/>
<sequence>MRCSQRLRGTIRNKRSKLEQLNCAMQASKSSPANHNDGRNISVDMYPFIRKYEDGSIERFLRSPFVPASSDQARNRGVATRDVVVDKATGVSVRLFLPSGAAQTAGRNRLPLVIYVHGGSFCTESAFGRTYHRYATSLAASAGALVVSVEYRLAPEFPIPAAYDDAWAALQWAASLSDPWLASYADPARTFLAGDSAGGNIVYHTAVRASHEVNNEIMDIEGLIMVQPYFWGAKRLPLELAWDDNETTVAVFPPNGVDRLWPFVTAGQAGNDDPRIDPPASEISSLACRRVLIAVAGKDSLRGRGHRLAARMRDLDSRWPWMIQRRRQVTVVESEGEEHGFHLYSPLRATSKRLMGSLVEFINQQPTSPPANPMVVLGVPTTPCKDVFGYGMAMKAWCTRSSMPRNTATSLKIGRVGPSNTRYRLISGRLRMTAGNAHHKDLLSAAVPWSCVINNFF</sequence>
<dbReference type="InterPro" id="IPR029058">
    <property type="entry name" value="AB_hydrolase_fold"/>
</dbReference>
<feature type="domain" description="Alpha/beta hydrolase fold-3" evidence="1">
    <location>
        <begin position="113"/>
        <end position="342"/>
    </location>
</feature>
<reference evidence="3" key="1">
    <citation type="journal article" date="2014" name="Science">
        <title>Ancient hybridizations among the ancestral genomes of bread wheat.</title>
        <authorList>
            <consortium name="International Wheat Genome Sequencing Consortium,"/>
            <person name="Marcussen T."/>
            <person name="Sandve S.R."/>
            <person name="Heier L."/>
            <person name="Spannagl M."/>
            <person name="Pfeifer M."/>
            <person name="Jakobsen K.S."/>
            <person name="Wulff B.B."/>
            <person name="Steuernagel B."/>
            <person name="Mayer K.F."/>
            <person name="Olsen O.A."/>
        </authorList>
    </citation>
    <scope>NUCLEOTIDE SEQUENCE [LARGE SCALE GENOMIC DNA]</scope>
    <source>
        <strain evidence="3">cv. AL8/78</strain>
    </source>
</reference>
<dbReference type="InterPro" id="IPR013094">
    <property type="entry name" value="AB_hydrolase_3"/>
</dbReference>
<dbReference type="Pfam" id="PF07859">
    <property type="entry name" value="Abhydrolase_3"/>
    <property type="match status" value="1"/>
</dbReference>
<reference evidence="2" key="4">
    <citation type="submission" date="2019-03" db="UniProtKB">
        <authorList>
            <consortium name="EnsemblPlants"/>
        </authorList>
    </citation>
    <scope>IDENTIFICATION</scope>
</reference>
<dbReference type="RefSeq" id="XP_020158655.2">
    <property type="nucleotide sequence ID" value="XM_020303066.4"/>
</dbReference>
<dbReference type="AlphaFoldDB" id="A0A453QMT7"/>
<dbReference type="Gene3D" id="3.40.50.1820">
    <property type="entry name" value="alpha/beta hydrolase"/>
    <property type="match status" value="1"/>
</dbReference>
<dbReference type="PANTHER" id="PTHR23024">
    <property type="entry name" value="ARYLACETAMIDE DEACETYLASE"/>
    <property type="match status" value="1"/>
</dbReference>
<dbReference type="Gramene" id="AET7Gv20246600.1">
    <property type="protein sequence ID" value="AET7Gv20246600.1"/>
    <property type="gene ID" value="AET7Gv20246600"/>
</dbReference>
<dbReference type="KEGG" id="ats:109743971"/>
<reference evidence="3" key="2">
    <citation type="journal article" date="2017" name="Nat. Plants">
        <title>The Aegilops tauschii genome reveals multiple impacts of transposons.</title>
        <authorList>
            <person name="Zhao G."/>
            <person name="Zou C."/>
            <person name="Li K."/>
            <person name="Wang K."/>
            <person name="Li T."/>
            <person name="Gao L."/>
            <person name="Zhang X."/>
            <person name="Wang H."/>
            <person name="Yang Z."/>
            <person name="Liu X."/>
            <person name="Jiang W."/>
            <person name="Mao L."/>
            <person name="Kong X."/>
            <person name="Jiao Y."/>
            <person name="Jia J."/>
        </authorList>
    </citation>
    <scope>NUCLEOTIDE SEQUENCE [LARGE SCALE GENOMIC DNA]</scope>
    <source>
        <strain evidence="3">cv. AL8/78</strain>
    </source>
</reference>
<proteinExistence type="predicted"/>
<dbReference type="GeneID" id="109743971"/>
<protein>
    <recommendedName>
        <fullName evidence="1">Alpha/beta hydrolase fold-3 domain-containing protein</fullName>
    </recommendedName>
</protein>
<dbReference type="InterPro" id="IPR050466">
    <property type="entry name" value="Carboxylest/Gibb_receptor"/>
</dbReference>
<evidence type="ECO:0000313" key="3">
    <source>
        <dbReference type="Proteomes" id="UP000015105"/>
    </source>
</evidence>
<dbReference type="SUPFAM" id="SSF53474">
    <property type="entry name" value="alpha/beta-Hydrolases"/>
    <property type="match status" value="1"/>
</dbReference>
<dbReference type="GO" id="GO:0016787">
    <property type="term" value="F:hydrolase activity"/>
    <property type="evidence" value="ECO:0007669"/>
    <property type="project" value="InterPro"/>
</dbReference>